<organism evidence="2 3">
    <name type="scientific">Symbiodinium necroappetens</name>
    <dbReference type="NCBI Taxonomy" id="1628268"/>
    <lineage>
        <taxon>Eukaryota</taxon>
        <taxon>Sar</taxon>
        <taxon>Alveolata</taxon>
        <taxon>Dinophyceae</taxon>
        <taxon>Suessiales</taxon>
        <taxon>Symbiodiniaceae</taxon>
        <taxon>Symbiodinium</taxon>
    </lineage>
</organism>
<keyword evidence="3" id="KW-1185">Reference proteome</keyword>
<feature type="region of interest" description="Disordered" evidence="1">
    <location>
        <begin position="98"/>
        <end position="141"/>
    </location>
</feature>
<dbReference type="Proteomes" id="UP000601435">
    <property type="component" value="Unassembled WGS sequence"/>
</dbReference>
<feature type="compositionally biased region" description="Polar residues" evidence="1">
    <location>
        <begin position="216"/>
        <end position="242"/>
    </location>
</feature>
<feature type="region of interest" description="Disordered" evidence="1">
    <location>
        <begin position="181"/>
        <end position="201"/>
    </location>
</feature>
<feature type="compositionally biased region" description="Basic and acidic residues" evidence="1">
    <location>
        <begin position="37"/>
        <end position="49"/>
    </location>
</feature>
<evidence type="ECO:0000256" key="1">
    <source>
        <dbReference type="SAM" id="MobiDB-lite"/>
    </source>
</evidence>
<feature type="compositionally biased region" description="Low complexity" evidence="1">
    <location>
        <begin position="263"/>
        <end position="292"/>
    </location>
</feature>
<protein>
    <submittedName>
        <fullName evidence="2">Uncharacterized protein</fullName>
    </submittedName>
</protein>
<feature type="region of interest" description="Disordered" evidence="1">
    <location>
        <begin position="213"/>
        <end position="292"/>
    </location>
</feature>
<feature type="non-terminal residue" evidence="2">
    <location>
        <position position="1"/>
    </location>
</feature>
<comment type="caution">
    <text evidence="2">The sequence shown here is derived from an EMBL/GenBank/DDBJ whole genome shotgun (WGS) entry which is preliminary data.</text>
</comment>
<dbReference type="OrthoDB" id="434278at2759"/>
<accession>A0A812SSP7</accession>
<reference evidence="2" key="1">
    <citation type="submission" date="2021-02" db="EMBL/GenBank/DDBJ databases">
        <authorList>
            <person name="Dougan E. K."/>
            <person name="Rhodes N."/>
            <person name="Thang M."/>
            <person name="Chan C."/>
        </authorList>
    </citation>
    <scope>NUCLEOTIDE SEQUENCE</scope>
</reference>
<evidence type="ECO:0000313" key="3">
    <source>
        <dbReference type="Proteomes" id="UP000601435"/>
    </source>
</evidence>
<dbReference type="AlphaFoldDB" id="A0A812SSP7"/>
<proteinExistence type="predicted"/>
<sequence>SSPTGQKRAVASAEPEVTDTAPPTKSEPKRTNLSPEHVGKIKRPTDDQQQRYQQHLAYLKGMDGNAYRMAVEGESGAIEAELASMLQGLKEDLREKVPLLPEVEAMEQTATTSAESQVEDSPSETSGAGYRPSGLPTPNTVESLSHAMDEEIWNKLRQQLRSLQDNIDEITAKFSPLKTSTLSASGGTCAYPSKTPQSARSHRDMDMRFFAPPPHQMSSHIQSGRFQRVSHSQLPQTPQSVGSDRLPQAWHLQSHLPDHIIHSSATSESSTSVRQAGSCRRASRTSSASDFR</sequence>
<dbReference type="EMBL" id="CAJNJA010022414">
    <property type="protein sequence ID" value="CAE7492548.1"/>
    <property type="molecule type" value="Genomic_DNA"/>
</dbReference>
<name>A0A812SSP7_9DINO</name>
<feature type="non-terminal residue" evidence="2">
    <location>
        <position position="292"/>
    </location>
</feature>
<feature type="region of interest" description="Disordered" evidence="1">
    <location>
        <begin position="1"/>
        <end position="50"/>
    </location>
</feature>
<evidence type="ECO:0000313" key="2">
    <source>
        <dbReference type="EMBL" id="CAE7492548.1"/>
    </source>
</evidence>
<gene>
    <name evidence="2" type="ORF">SNEC2469_LOCUS14008</name>
</gene>